<proteinExistence type="inferred from homology"/>
<dbReference type="SUPFAM" id="SSF52540">
    <property type="entry name" value="P-loop containing nucleoside triphosphate hydrolases"/>
    <property type="match status" value="1"/>
</dbReference>
<dbReference type="Gene3D" id="3.40.50.300">
    <property type="entry name" value="P-loop containing nucleotide triphosphate hydrolases"/>
    <property type="match status" value="1"/>
</dbReference>
<evidence type="ECO:0000256" key="4">
    <source>
        <dbReference type="ARBA" id="ARBA00022679"/>
    </source>
</evidence>
<keyword evidence="7 10" id="KW-0067">ATP-binding</keyword>
<comment type="cofactor">
    <cofactor evidence="1 10">
        <name>Mg(2+)</name>
        <dbReference type="ChEBI" id="CHEBI:18420"/>
    </cofactor>
</comment>
<evidence type="ECO:0000256" key="13">
    <source>
        <dbReference type="RuleBase" id="RU003785"/>
    </source>
</evidence>
<evidence type="ECO:0000256" key="8">
    <source>
        <dbReference type="ARBA" id="ARBA00022842"/>
    </source>
</evidence>
<dbReference type="InterPro" id="IPR039657">
    <property type="entry name" value="Dimethylallyltransferase"/>
</dbReference>
<dbReference type="Proteomes" id="UP000815698">
    <property type="component" value="Chromosome"/>
</dbReference>
<evidence type="ECO:0000256" key="10">
    <source>
        <dbReference type="HAMAP-Rule" id="MF_00185"/>
    </source>
</evidence>
<evidence type="ECO:0000256" key="7">
    <source>
        <dbReference type="ARBA" id="ARBA00022840"/>
    </source>
</evidence>
<organism evidence="14 15">
    <name type="scientific">Dermabacter jinjuensis</name>
    <dbReference type="NCBI Taxonomy" id="1667168"/>
    <lineage>
        <taxon>Bacteria</taxon>
        <taxon>Bacillati</taxon>
        <taxon>Actinomycetota</taxon>
        <taxon>Actinomycetes</taxon>
        <taxon>Micrococcales</taxon>
        <taxon>Dermabacteraceae</taxon>
        <taxon>Dermabacter</taxon>
    </lineage>
</organism>
<evidence type="ECO:0000313" key="15">
    <source>
        <dbReference type="Proteomes" id="UP000815698"/>
    </source>
</evidence>
<evidence type="ECO:0000256" key="1">
    <source>
        <dbReference type="ARBA" id="ARBA00001946"/>
    </source>
</evidence>
<evidence type="ECO:0000256" key="12">
    <source>
        <dbReference type="RuleBase" id="RU003784"/>
    </source>
</evidence>
<dbReference type="InterPro" id="IPR018022">
    <property type="entry name" value="IPT"/>
</dbReference>
<dbReference type="RefSeq" id="WP_096883533.1">
    <property type="nucleotide sequence ID" value="NZ_CP023482.1"/>
</dbReference>
<evidence type="ECO:0000256" key="3">
    <source>
        <dbReference type="ARBA" id="ARBA00005842"/>
    </source>
</evidence>
<evidence type="ECO:0000256" key="5">
    <source>
        <dbReference type="ARBA" id="ARBA00022694"/>
    </source>
</evidence>
<keyword evidence="6 10" id="KW-0547">Nucleotide-binding</keyword>
<dbReference type="EC" id="2.5.1.75" evidence="10"/>
<reference evidence="14 15" key="1">
    <citation type="journal article" date="2016" name="Int. J. Syst. Evol. Microbiol.">
        <title>Dermabacter jinjuensis sp. nov., a novel species of the genus Dermabacter isolated from a clinical specimen.</title>
        <authorList>
            <person name="Park Y.K."/>
            <person name="Lee K.M."/>
            <person name="Lee W.K."/>
            <person name="Cho M.J."/>
            <person name="Lee H.S."/>
            <person name="Cho Y.G."/>
            <person name="Lee Y.C."/>
            <person name="Lee W.K."/>
            <person name="Seong W.K."/>
            <person name="Hwang K.J."/>
        </authorList>
    </citation>
    <scope>NUCLEOTIDE SEQUENCE [LARGE SCALE GENOMIC DNA]</scope>
    <source>
        <strain evidence="14 15">32T</strain>
    </source>
</reference>
<comment type="similarity">
    <text evidence="3 10 13">Belongs to the IPP transferase family.</text>
</comment>
<dbReference type="PANTHER" id="PTHR11088:SF60">
    <property type="entry name" value="TRNA DIMETHYLALLYLTRANSFERASE"/>
    <property type="match status" value="1"/>
</dbReference>
<comment type="caution">
    <text evidence="10">Lacks conserved residue(s) required for the propagation of feature annotation.</text>
</comment>
<feature type="binding site" evidence="10">
    <location>
        <begin position="26"/>
        <end position="33"/>
    </location>
    <ligand>
        <name>ATP</name>
        <dbReference type="ChEBI" id="CHEBI:30616"/>
    </ligand>
</feature>
<feature type="site" description="Interaction with substrate tRNA" evidence="10">
    <location>
        <position position="117"/>
    </location>
</feature>
<keyword evidence="15" id="KW-1185">Reference proteome</keyword>
<dbReference type="HAMAP" id="MF_00185">
    <property type="entry name" value="IPP_trans"/>
    <property type="match status" value="1"/>
</dbReference>
<comment type="function">
    <text evidence="2 10 12">Catalyzes the transfer of a dimethylallyl group onto the adenine at position 37 in tRNAs that read codons beginning with uridine, leading to the formation of N6-(dimethylallyl)adenosine (i(6)A).</text>
</comment>
<evidence type="ECO:0000256" key="9">
    <source>
        <dbReference type="ARBA" id="ARBA00049563"/>
    </source>
</evidence>
<dbReference type="InterPro" id="IPR027417">
    <property type="entry name" value="P-loop_NTPase"/>
</dbReference>
<comment type="catalytic activity">
    <reaction evidence="9 10 11">
        <text>adenosine(37) in tRNA + dimethylallyl diphosphate = N(6)-dimethylallyladenosine(37) in tRNA + diphosphate</text>
        <dbReference type="Rhea" id="RHEA:26482"/>
        <dbReference type="Rhea" id="RHEA-COMP:10162"/>
        <dbReference type="Rhea" id="RHEA-COMP:10375"/>
        <dbReference type="ChEBI" id="CHEBI:33019"/>
        <dbReference type="ChEBI" id="CHEBI:57623"/>
        <dbReference type="ChEBI" id="CHEBI:74411"/>
        <dbReference type="ChEBI" id="CHEBI:74415"/>
        <dbReference type="EC" id="2.5.1.75"/>
    </reaction>
</comment>
<evidence type="ECO:0000256" key="11">
    <source>
        <dbReference type="RuleBase" id="RU003783"/>
    </source>
</evidence>
<keyword evidence="5 10" id="KW-0819">tRNA processing</keyword>
<dbReference type="Gene3D" id="1.10.20.140">
    <property type="match status" value="1"/>
</dbReference>
<accession>A0ABM6PQC7</accession>
<sequence>MAHAVNGGGGHDSGAGQVPPLVVIAGATATGKSALAIETARRFGGEVINADALQFYRGMDVGTAKVTPSERRGVPHHLLDILDVTEEASVATFQADARRIASEIRERGKIPVVVGGSGLYVRAFTDVMAFPPSDPAVREEIEAHVRVIGTGAAHAQLAAADPDAAAKIAPRDERRIVRALEVHRLTGKPFSAFLPTYTFHDPAIAYVAVKLDRDTLHERVEERVHRMVEAGFRDEVEGLLDAGLERGVTARQAIGYAQMIKHVRGHWSLEEAIESTITNTRRLVRKQDTWFRRDARLTWVPGEDSDEALAVIEREIAHAARCPSNAEV</sequence>
<dbReference type="EMBL" id="CP023482">
    <property type="protein sequence ID" value="ATH97553.1"/>
    <property type="molecule type" value="Genomic_DNA"/>
</dbReference>
<evidence type="ECO:0000256" key="2">
    <source>
        <dbReference type="ARBA" id="ARBA00003213"/>
    </source>
</evidence>
<dbReference type="Pfam" id="PF01715">
    <property type="entry name" value="IPPT"/>
    <property type="match status" value="1"/>
</dbReference>
<keyword evidence="8 10" id="KW-0460">Magnesium</keyword>
<feature type="binding site" evidence="10">
    <location>
        <begin position="28"/>
        <end position="33"/>
    </location>
    <ligand>
        <name>substrate</name>
    </ligand>
</feature>
<evidence type="ECO:0000313" key="14">
    <source>
        <dbReference type="EMBL" id="ATH97553.1"/>
    </source>
</evidence>
<name>A0ABM6PQC7_9MICO</name>
<dbReference type="PANTHER" id="PTHR11088">
    <property type="entry name" value="TRNA DIMETHYLALLYLTRANSFERASE"/>
    <property type="match status" value="1"/>
</dbReference>
<comment type="subunit">
    <text evidence="10">Monomer.</text>
</comment>
<protein>
    <recommendedName>
        <fullName evidence="10">tRNA dimethylallyltransferase</fullName>
        <ecNumber evidence="10">2.5.1.75</ecNumber>
    </recommendedName>
    <alternativeName>
        <fullName evidence="10">Dimethylallyl diphosphate:tRNA dimethylallyltransferase</fullName>
        <shortName evidence="10">DMAPP:tRNA dimethylallyltransferase</shortName>
        <shortName evidence="10">DMATase</shortName>
    </alternativeName>
    <alternativeName>
        <fullName evidence="10">Isopentenyl-diphosphate:tRNA isopentenyltransferase</fullName>
        <shortName evidence="10">IPP transferase</shortName>
        <shortName evidence="10">IPPT</shortName>
        <shortName evidence="10">IPTase</shortName>
    </alternativeName>
</protein>
<keyword evidence="4 10" id="KW-0808">Transferase</keyword>
<gene>
    <name evidence="10" type="primary">miaA</name>
    <name evidence="14" type="ORF">COP05_02970</name>
</gene>
<feature type="site" description="Interaction with substrate tRNA" evidence="10">
    <location>
        <position position="138"/>
    </location>
</feature>
<evidence type="ECO:0000256" key="6">
    <source>
        <dbReference type="ARBA" id="ARBA00022741"/>
    </source>
</evidence>
<dbReference type="NCBIfam" id="TIGR00174">
    <property type="entry name" value="miaA"/>
    <property type="match status" value="1"/>
</dbReference>